<feature type="transmembrane region" description="Helical" evidence="6">
    <location>
        <begin position="93"/>
        <end position="114"/>
    </location>
</feature>
<feature type="transmembrane region" description="Helical" evidence="6">
    <location>
        <begin position="6"/>
        <end position="26"/>
    </location>
</feature>
<comment type="subcellular location">
    <subcellularLocation>
        <location evidence="1">Membrane</location>
        <topology evidence="1">Multi-pass membrane protein</topology>
    </subcellularLocation>
</comment>
<feature type="transmembrane region" description="Helical" evidence="6">
    <location>
        <begin position="239"/>
        <end position="261"/>
    </location>
</feature>
<keyword evidence="7" id="KW-0813">Transport</keyword>
<dbReference type="AlphaFoldDB" id="E7RZV9"/>
<evidence type="ECO:0000313" key="7">
    <source>
        <dbReference type="EMBL" id="EFV94108.1"/>
    </source>
</evidence>
<protein>
    <submittedName>
        <fullName evidence="7">Sugar transport protein</fullName>
    </submittedName>
</protein>
<name>E7RZV9_9BURK</name>
<sequence>MAEGGVGLNILIALAPAFFWGILPLVVSRVGGTPVQQIIGTTVGTLLVSIVVAMIMPPTLSGPVFWYSFASGACWAFGQMNQYRSFGQIGVSNAMPISTGMQLVSTSLVGVLVFGEWPTLADKVLGFCAIALIVLGIYLTTHQEGEGHEGVDMRAGVITLLISTVGYVGYSYFPRAGHVDGQDAFLPQAVGMVAMSLVMPLFFRGSKPFNRKTVQNLLGGFIFAAAALAYLLSAYRNGIATGFTLSQMNVVLATLGSIYILGEKKTRKEMRHVLTGLALVVAGGIMIGLNA</sequence>
<evidence type="ECO:0000313" key="8">
    <source>
        <dbReference type="Proteomes" id="UP000011021"/>
    </source>
</evidence>
<comment type="caution">
    <text evidence="7">The sequence shown here is derived from an EMBL/GenBank/DDBJ whole genome shotgun (WGS) entry which is preliminary data.</text>
</comment>
<evidence type="ECO:0000256" key="4">
    <source>
        <dbReference type="ARBA" id="ARBA00022989"/>
    </source>
</evidence>
<dbReference type="GO" id="GO:0016020">
    <property type="term" value="C:membrane"/>
    <property type="evidence" value="ECO:0007669"/>
    <property type="project" value="UniProtKB-SubCell"/>
</dbReference>
<comment type="similarity">
    <text evidence="2">Belongs to the GRP transporter (TC 2.A.7.5) family.</text>
</comment>
<dbReference type="GO" id="GO:0015144">
    <property type="term" value="F:carbohydrate transmembrane transporter activity"/>
    <property type="evidence" value="ECO:0007669"/>
    <property type="project" value="InterPro"/>
</dbReference>
<gene>
    <name evidence="7" type="ORF">HMPREF0551_2223</name>
</gene>
<evidence type="ECO:0000256" key="1">
    <source>
        <dbReference type="ARBA" id="ARBA00004141"/>
    </source>
</evidence>
<feature type="transmembrane region" description="Helical" evidence="6">
    <location>
        <begin position="273"/>
        <end position="289"/>
    </location>
</feature>
<reference evidence="7 8" key="1">
    <citation type="submission" date="2010-12" db="EMBL/GenBank/DDBJ databases">
        <authorList>
            <person name="Muzny D."/>
            <person name="Qin X."/>
            <person name="Deng J."/>
            <person name="Jiang H."/>
            <person name="Liu Y."/>
            <person name="Qu J."/>
            <person name="Song X.-Z."/>
            <person name="Zhang L."/>
            <person name="Thornton R."/>
            <person name="Coyle M."/>
            <person name="Francisco L."/>
            <person name="Jackson L."/>
            <person name="Javaid M."/>
            <person name="Korchina V."/>
            <person name="Kovar C."/>
            <person name="Mata R."/>
            <person name="Mathew T."/>
            <person name="Ngo R."/>
            <person name="Nguyen L."/>
            <person name="Nguyen N."/>
            <person name="Okwuonu G."/>
            <person name="Ongeri F."/>
            <person name="Pham C."/>
            <person name="Simmons D."/>
            <person name="Wilczek-Boney K."/>
            <person name="Hale W."/>
            <person name="Jakkamsetti A."/>
            <person name="Pham P."/>
            <person name="Ruth R."/>
            <person name="San Lucas F."/>
            <person name="Warren J."/>
            <person name="Zhang J."/>
            <person name="Zhao Z."/>
            <person name="Zhou C."/>
            <person name="Zhu D."/>
            <person name="Lee S."/>
            <person name="Bess C."/>
            <person name="Blankenburg K."/>
            <person name="Forbes L."/>
            <person name="Fu Q."/>
            <person name="Gubbala S."/>
            <person name="Hirani K."/>
            <person name="Jayaseelan J.C."/>
            <person name="Lara F."/>
            <person name="Munidasa M."/>
            <person name="Palculict T."/>
            <person name="Patil S."/>
            <person name="Pu L.-L."/>
            <person name="Saada N."/>
            <person name="Tang L."/>
            <person name="Weissenberger G."/>
            <person name="Zhu Y."/>
            <person name="Hemphill L."/>
            <person name="Shang Y."/>
            <person name="Youmans B."/>
            <person name="Ayvaz T."/>
            <person name="Ross M."/>
            <person name="Santibanez J."/>
            <person name="Aqrawi P."/>
            <person name="Gross S."/>
            <person name="Joshi V."/>
            <person name="Fowler G."/>
            <person name="Nazareth L."/>
            <person name="Reid J."/>
            <person name="Worley K."/>
            <person name="Petrosino J."/>
            <person name="Highlander S."/>
            <person name="Gibbs R."/>
        </authorList>
    </citation>
    <scope>NUCLEOTIDE SEQUENCE [LARGE SCALE GENOMIC DNA]</scope>
    <source>
        <strain evidence="7 8">ATCC 51599</strain>
    </source>
</reference>
<dbReference type="Gene3D" id="1.10.3730.20">
    <property type="match status" value="1"/>
</dbReference>
<evidence type="ECO:0000256" key="2">
    <source>
        <dbReference type="ARBA" id="ARBA00006117"/>
    </source>
</evidence>
<dbReference type="eggNOG" id="COG4975">
    <property type="taxonomic scope" value="Bacteria"/>
</dbReference>
<feature type="transmembrane region" description="Helical" evidence="6">
    <location>
        <begin position="153"/>
        <end position="173"/>
    </location>
</feature>
<keyword evidence="3 6" id="KW-0812">Transmembrane</keyword>
<organism evidence="7 8">
    <name type="scientific">Lautropia mirabilis ATCC 51599</name>
    <dbReference type="NCBI Taxonomy" id="887898"/>
    <lineage>
        <taxon>Bacteria</taxon>
        <taxon>Pseudomonadati</taxon>
        <taxon>Pseudomonadota</taxon>
        <taxon>Betaproteobacteria</taxon>
        <taxon>Burkholderiales</taxon>
        <taxon>Burkholderiaceae</taxon>
        <taxon>Lautropia</taxon>
    </lineage>
</organism>
<dbReference type="Pfam" id="PF06800">
    <property type="entry name" value="Sugar_transport"/>
    <property type="match status" value="1"/>
</dbReference>
<feature type="transmembrane region" description="Helical" evidence="6">
    <location>
        <begin position="38"/>
        <end position="58"/>
    </location>
</feature>
<dbReference type="InterPro" id="IPR037185">
    <property type="entry name" value="EmrE-like"/>
</dbReference>
<feature type="transmembrane region" description="Helical" evidence="6">
    <location>
        <begin position="215"/>
        <end position="233"/>
    </location>
</feature>
<proteinExistence type="inferred from homology"/>
<dbReference type="SUPFAM" id="SSF103481">
    <property type="entry name" value="Multidrug resistance efflux transporter EmrE"/>
    <property type="match status" value="2"/>
</dbReference>
<keyword evidence="4 6" id="KW-1133">Transmembrane helix</keyword>
<dbReference type="RefSeq" id="WP_005674626.1">
    <property type="nucleotide sequence ID" value="NZ_CP146288.1"/>
</dbReference>
<feature type="transmembrane region" description="Helical" evidence="6">
    <location>
        <begin position="120"/>
        <end position="141"/>
    </location>
</feature>
<keyword evidence="8" id="KW-1185">Reference proteome</keyword>
<dbReference type="PANTHER" id="PTHR16119:SF17">
    <property type="entry name" value="TRANSMEMBRANE PROTEIN 144"/>
    <property type="match status" value="1"/>
</dbReference>
<dbReference type="STRING" id="887898.HMPREF0551_2223"/>
<dbReference type="PANTHER" id="PTHR16119">
    <property type="entry name" value="TRANSMEMBRANE PROTEIN 144"/>
    <property type="match status" value="1"/>
</dbReference>
<evidence type="ECO:0000256" key="6">
    <source>
        <dbReference type="SAM" id="Phobius"/>
    </source>
</evidence>
<evidence type="ECO:0000256" key="3">
    <source>
        <dbReference type="ARBA" id="ARBA00022692"/>
    </source>
</evidence>
<dbReference type="CDD" id="cd23111">
    <property type="entry name" value="ribose_uptake_RbsU"/>
    <property type="match status" value="1"/>
</dbReference>
<feature type="transmembrane region" description="Helical" evidence="6">
    <location>
        <begin position="185"/>
        <end position="203"/>
    </location>
</feature>
<dbReference type="HOGENOM" id="CLU_076024_0_0_4"/>
<evidence type="ECO:0000256" key="5">
    <source>
        <dbReference type="ARBA" id="ARBA00023136"/>
    </source>
</evidence>
<dbReference type="InterPro" id="IPR010651">
    <property type="entry name" value="Sugar_transport"/>
</dbReference>
<dbReference type="EMBL" id="AEQP01000022">
    <property type="protein sequence ID" value="EFV94108.1"/>
    <property type="molecule type" value="Genomic_DNA"/>
</dbReference>
<keyword evidence="5 6" id="KW-0472">Membrane</keyword>
<dbReference type="Proteomes" id="UP000011021">
    <property type="component" value="Unassembled WGS sequence"/>
</dbReference>
<keyword evidence="7" id="KW-0762">Sugar transport</keyword>
<accession>E7RZV9</accession>